<evidence type="ECO:0000313" key="4">
    <source>
        <dbReference type="Proteomes" id="UP000663832"/>
    </source>
</evidence>
<proteinExistence type="predicted"/>
<organism evidence="1 5">
    <name type="scientific">Adineta steineri</name>
    <dbReference type="NCBI Taxonomy" id="433720"/>
    <lineage>
        <taxon>Eukaryota</taxon>
        <taxon>Metazoa</taxon>
        <taxon>Spiralia</taxon>
        <taxon>Gnathifera</taxon>
        <taxon>Rotifera</taxon>
        <taxon>Eurotatoria</taxon>
        <taxon>Bdelloidea</taxon>
        <taxon>Adinetida</taxon>
        <taxon>Adinetidae</taxon>
        <taxon>Adineta</taxon>
    </lineage>
</organism>
<evidence type="ECO:0000313" key="2">
    <source>
        <dbReference type="EMBL" id="CAF0822934.1"/>
    </source>
</evidence>
<evidence type="ECO:0000313" key="5">
    <source>
        <dbReference type="Proteomes" id="UP000663877"/>
    </source>
</evidence>
<gene>
    <name evidence="1" type="ORF">BJG266_LOCUS2388</name>
    <name evidence="2" type="ORF">QVE165_LOCUS5364</name>
    <name evidence="3" type="ORF">QVE165_LOCUS7495</name>
</gene>
<accession>A0A813PG73</accession>
<dbReference type="EMBL" id="CAJNOM010000021">
    <property type="protein sequence ID" value="CAF0822934.1"/>
    <property type="molecule type" value="Genomic_DNA"/>
</dbReference>
<sequence>MKINTKKIKKIFWLLLPNEFHTQNLSNISIINSQTLFLKCVHRDQFDFHQLPLKSLLKLSGKEFCKKYSSTLLKAHGSAAIFPLIFK</sequence>
<dbReference type="EMBL" id="CAJNOM010000032">
    <property type="protein sequence ID" value="CAF0863409.1"/>
    <property type="molecule type" value="Genomic_DNA"/>
</dbReference>
<dbReference type="Proteomes" id="UP000663877">
    <property type="component" value="Unassembled WGS sequence"/>
</dbReference>
<evidence type="ECO:0000313" key="3">
    <source>
        <dbReference type="EMBL" id="CAF0863409.1"/>
    </source>
</evidence>
<reference evidence="1" key="1">
    <citation type="submission" date="2021-02" db="EMBL/GenBank/DDBJ databases">
        <authorList>
            <person name="Nowell W R."/>
        </authorList>
    </citation>
    <scope>NUCLEOTIDE SEQUENCE</scope>
</reference>
<dbReference type="OrthoDB" id="10085693at2759"/>
<evidence type="ECO:0000313" key="1">
    <source>
        <dbReference type="EMBL" id="CAF0750040.1"/>
    </source>
</evidence>
<protein>
    <submittedName>
        <fullName evidence="1">Uncharacterized protein</fullName>
    </submittedName>
</protein>
<dbReference type="EMBL" id="CAJNOI010000005">
    <property type="protein sequence ID" value="CAF0750040.1"/>
    <property type="molecule type" value="Genomic_DNA"/>
</dbReference>
<keyword evidence="4" id="KW-1185">Reference proteome</keyword>
<comment type="caution">
    <text evidence="1">The sequence shown here is derived from an EMBL/GenBank/DDBJ whole genome shotgun (WGS) entry which is preliminary data.</text>
</comment>
<dbReference type="Proteomes" id="UP000663832">
    <property type="component" value="Unassembled WGS sequence"/>
</dbReference>
<name>A0A813PG73_9BILA</name>
<dbReference type="AlphaFoldDB" id="A0A813PG73"/>